<dbReference type="AlphaFoldDB" id="A0A0H4TBH4"/>
<dbReference type="GO" id="GO:0005737">
    <property type="term" value="C:cytoplasm"/>
    <property type="evidence" value="ECO:0007669"/>
    <property type="project" value="UniProtKB-ARBA"/>
</dbReference>
<dbReference type="GO" id="GO:0046983">
    <property type="term" value="F:protein dimerization activity"/>
    <property type="evidence" value="ECO:0007669"/>
    <property type="project" value="InterPro"/>
</dbReference>
<evidence type="ECO:0000256" key="2">
    <source>
        <dbReference type="ARBA" id="ARBA00012418"/>
    </source>
</evidence>
<evidence type="ECO:0000256" key="1">
    <source>
        <dbReference type="ARBA" id="ARBA00007123"/>
    </source>
</evidence>
<comment type="function">
    <text evidence="11">DNA-dependent RNA polymerase catalyzes the transcription of DNA into RNA using the four ribonucleoside triphosphates as substrates.</text>
</comment>
<comment type="domain">
    <text evidence="11">The N-terminal domain is essential for RNAP assembly and basal transcription, whereas the C-terminal domain is involved in interaction with transcriptional regulators and with upstream promoter elements.</text>
</comment>
<dbReference type="Gene3D" id="1.10.150.20">
    <property type="entry name" value="5' to 3' exonuclease, C-terminal subdomain"/>
    <property type="match status" value="1"/>
</dbReference>
<gene>
    <name evidence="11 13" type="primary">rpoA</name>
</gene>
<evidence type="ECO:0000256" key="4">
    <source>
        <dbReference type="ARBA" id="ARBA00022478"/>
    </source>
</evidence>
<evidence type="ECO:0000256" key="3">
    <source>
        <dbReference type="ARBA" id="ARBA00015972"/>
    </source>
</evidence>
<feature type="domain" description="DNA-directed RNA polymerase RpoA/D/Rpb3-type" evidence="12">
    <location>
        <begin position="21"/>
        <end position="227"/>
    </location>
</feature>
<dbReference type="EC" id="2.7.7.6" evidence="2 11"/>
<evidence type="ECO:0000256" key="7">
    <source>
        <dbReference type="ARBA" id="ARBA00023163"/>
    </source>
</evidence>
<evidence type="ECO:0000259" key="12">
    <source>
        <dbReference type="SMART" id="SM00662"/>
    </source>
</evidence>
<dbReference type="GO" id="GO:0006351">
    <property type="term" value="P:DNA-templated transcription"/>
    <property type="evidence" value="ECO:0007669"/>
    <property type="project" value="UniProtKB-UniRule"/>
</dbReference>
<feature type="region of interest" description="Alpha C-terminal domain (alpha-CTD)" evidence="11">
    <location>
        <begin position="245"/>
        <end position="324"/>
    </location>
</feature>
<dbReference type="SMART" id="SM00662">
    <property type="entry name" value="RPOLD"/>
    <property type="match status" value="1"/>
</dbReference>
<dbReference type="InterPro" id="IPR011260">
    <property type="entry name" value="RNAP_asu_C"/>
</dbReference>
<dbReference type="Pfam" id="PF03118">
    <property type="entry name" value="RNA_pol_A_CTD"/>
    <property type="match status" value="1"/>
</dbReference>
<reference evidence="13" key="1">
    <citation type="journal article" date="2015" name="ISME J.">
        <title>Aquifer environment selects for microbial species cohorts in sediment and groundwater.</title>
        <authorList>
            <person name="Hug L.A."/>
            <person name="Thomas B.C."/>
            <person name="Brown C.T."/>
            <person name="Frischkorn K.R."/>
            <person name="Williams K.H."/>
            <person name="Tringe S.G."/>
            <person name="Banfield J.F."/>
        </authorList>
    </citation>
    <scope>NUCLEOTIDE SEQUENCE</scope>
</reference>
<dbReference type="NCBIfam" id="NF003519">
    <property type="entry name" value="PRK05182.2-5"/>
    <property type="match status" value="1"/>
</dbReference>
<comment type="subunit">
    <text evidence="11">Homodimer. The RNAP catalytic core consists of 2 alpha, 1 beta, 1 beta' and 1 omega subunit. When a sigma factor is associated with the core the holoenzyme is formed, which can initiate transcription.</text>
</comment>
<evidence type="ECO:0000256" key="9">
    <source>
        <dbReference type="ARBA" id="ARBA00033070"/>
    </source>
</evidence>
<comment type="catalytic activity">
    <reaction evidence="10 11">
        <text>RNA(n) + a ribonucleoside 5'-triphosphate = RNA(n+1) + diphosphate</text>
        <dbReference type="Rhea" id="RHEA:21248"/>
        <dbReference type="Rhea" id="RHEA-COMP:14527"/>
        <dbReference type="Rhea" id="RHEA-COMP:17342"/>
        <dbReference type="ChEBI" id="CHEBI:33019"/>
        <dbReference type="ChEBI" id="CHEBI:61557"/>
        <dbReference type="ChEBI" id="CHEBI:140395"/>
        <dbReference type="EC" id="2.7.7.6"/>
    </reaction>
</comment>
<dbReference type="NCBIfam" id="TIGR02027">
    <property type="entry name" value="rpoA"/>
    <property type="match status" value="1"/>
</dbReference>
<dbReference type="NCBIfam" id="NF003513">
    <property type="entry name" value="PRK05182.1-2"/>
    <property type="match status" value="1"/>
</dbReference>
<dbReference type="SUPFAM" id="SSF55257">
    <property type="entry name" value="RBP11-like subunits of RNA polymerase"/>
    <property type="match status" value="1"/>
</dbReference>
<keyword evidence="4 11" id="KW-0240">DNA-directed RNA polymerase</keyword>
<evidence type="ECO:0000256" key="5">
    <source>
        <dbReference type="ARBA" id="ARBA00022679"/>
    </source>
</evidence>
<evidence type="ECO:0000256" key="8">
    <source>
        <dbReference type="ARBA" id="ARBA00032524"/>
    </source>
</evidence>
<proteinExistence type="inferred from homology"/>
<dbReference type="GO" id="GO:0000428">
    <property type="term" value="C:DNA-directed RNA polymerase complex"/>
    <property type="evidence" value="ECO:0007669"/>
    <property type="project" value="UniProtKB-KW"/>
</dbReference>
<dbReference type="InterPro" id="IPR036643">
    <property type="entry name" value="RNApol_insert_sf"/>
</dbReference>
<dbReference type="CDD" id="cd06928">
    <property type="entry name" value="RNAP_alpha_NTD"/>
    <property type="match status" value="1"/>
</dbReference>
<name>A0A0H4TBH4_9CHLR</name>
<sequence length="324" mass="35866">MGITTNMVMPKIEREAVALNYGKFIISPLESGYGITVGNALRRVLLSSLEGAAVTSIRISDVAHEFSDIPGVREDVLQVMLHTKQLRLKLHEGDSARLRLEVSGEGVVTAADIITPAEVEIVNPELYLFTVDDDKAHLEIEMNVERGRGYSPSDERGRLPIGELPTDAIFSPVRRVHFEVGRARVGQDTSYDRLMIEIWSDGTVKPELALSQSAQIMMAHLRDIGGVSEESLMAAAERDEKPRMASEIYDTPIENLDLSVRVFNSLKRTGITTVGEVLDMLEKGPEAMLSIRNFGEKSLEELQERLREKGYLAGEPIPVAPEVE</sequence>
<evidence type="ECO:0000256" key="10">
    <source>
        <dbReference type="ARBA" id="ARBA00048552"/>
    </source>
</evidence>
<organism evidence="13">
    <name type="scientific">uncultured Chloroflexi bacterium Rifle_16ft_4_minimus_450</name>
    <dbReference type="NCBI Taxonomy" id="1665075"/>
    <lineage>
        <taxon>Bacteria</taxon>
        <taxon>Bacillati</taxon>
        <taxon>Chloroflexota</taxon>
        <taxon>environmental samples</taxon>
    </lineage>
</organism>
<comment type="similarity">
    <text evidence="1 11">Belongs to the RNA polymerase alpha chain family.</text>
</comment>
<dbReference type="InterPro" id="IPR036603">
    <property type="entry name" value="RBP11-like"/>
</dbReference>
<evidence type="ECO:0000256" key="6">
    <source>
        <dbReference type="ARBA" id="ARBA00022695"/>
    </source>
</evidence>
<protein>
    <recommendedName>
        <fullName evidence="3 11">DNA-directed RNA polymerase subunit alpha</fullName>
        <shortName evidence="11">RNAP subunit alpha</shortName>
        <ecNumber evidence="2 11">2.7.7.6</ecNumber>
    </recommendedName>
    <alternativeName>
        <fullName evidence="9 11">RNA polymerase subunit alpha</fullName>
    </alternativeName>
    <alternativeName>
        <fullName evidence="8 11">Transcriptase subunit alpha</fullName>
    </alternativeName>
</protein>
<dbReference type="SUPFAM" id="SSF47789">
    <property type="entry name" value="C-terminal domain of RNA polymerase alpha subunit"/>
    <property type="match status" value="1"/>
</dbReference>
<dbReference type="HAMAP" id="MF_00059">
    <property type="entry name" value="RNApol_bact_RpoA"/>
    <property type="match status" value="1"/>
</dbReference>
<keyword evidence="5 11" id="KW-0808">Transferase</keyword>
<dbReference type="Gene3D" id="2.170.120.12">
    <property type="entry name" value="DNA-directed RNA polymerase, insert domain"/>
    <property type="match status" value="1"/>
</dbReference>
<dbReference type="Gene3D" id="3.30.1360.10">
    <property type="entry name" value="RNA polymerase, RBP11-like subunit"/>
    <property type="match status" value="1"/>
</dbReference>
<dbReference type="InterPro" id="IPR011263">
    <property type="entry name" value="DNA-dir_RNA_pol_RpoA/D/Rpb3"/>
</dbReference>
<dbReference type="Pfam" id="PF01000">
    <property type="entry name" value="RNA_pol_A_bac"/>
    <property type="match status" value="1"/>
</dbReference>
<dbReference type="InterPro" id="IPR011262">
    <property type="entry name" value="DNA-dir_RNA_pol_insert"/>
</dbReference>
<dbReference type="SUPFAM" id="SSF56553">
    <property type="entry name" value="Insert subdomain of RNA polymerase alpha subunit"/>
    <property type="match status" value="1"/>
</dbReference>
<keyword evidence="7 11" id="KW-0804">Transcription</keyword>
<feature type="region of interest" description="Alpha N-terminal domain (alpha-NTD)" evidence="11">
    <location>
        <begin position="1"/>
        <end position="229"/>
    </location>
</feature>
<dbReference type="FunFam" id="2.170.120.12:FF:000001">
    <property type="entry name" value="DNA-directed RNA polymerase subunit alpha"/>
    <property type="match status" value="1"/>
</dbReference>
<evidence type="ECO:0000256" key="11">
    <source>
        <dbReference type="HAMAP-Rule" id="MF_00059"/>
    </source>
</evidence>
<evidence type="ECO:0000313" key="13">
    <source>
        <dbReference type="EMBL" id="AKQ04210.1"/>
    </source>
</evidence>
<accession>A0A0H4TBH4</accession>
<keyword evidence="6 11" id="KW-0548">Nucleotidyltransferase</keyword>
<dbReference type="GO" id="GO:0003677">
    <property type="term" value="F:DNA binding"/>
    <property type="evidence" value="ECO:0007669"/>
    <property type="project" value="UniProtKB-UniRule"/>
</dbReference>
<dbReference type="GO" id="GO:0003899">
    <property type="term" value="F:DNA-directed RNA polymerase activity"/>
    <property type="evidence" value="ECO:0007669"/>
    <property type="project" value="UniProtKB-UniRule"/>
</dbReference>
<dbReference type="InterPro" id="IPR011773">
    <property type="entry name" value="DNA-dir_RpoA"/>
</dbReference>
<dbReference type="EMBL" id="KT007032">
    <property type="protein sequence ID" value="AKQ04210.1"/>
    <property type="molecule type" value="Genomic_DNA"/>
</dbReference>